<feature type="transmembrane region" description="Helical" evidence="1">
    <location>
        <begin position="119"/>
        <end position="138"/>
    </location>
</feature>
<keyword evidence="1" id="KW-0812">Transmembrane</keyword>
<feature type="transmembrane region" description="Helical" evidence="1">
    <location>
        <begin position="94"/>
        <end position="112"/>
    </location>
</feature>
<organism evidence="2">
    <name type="scientific">Oryza sativa subsp. japonica</name>
    <name type="common">Rice</name>
    <dbReference type="NCBI Taxonomy" id="39947"/>
    <lineage>
        <taxon>Eukaryota</taxon>
        <taxon>Viridiplantae</taxon>
        <taxon>Streptophyta</taxon>
        <taxon>Embryophyta</taxon>
        <taxon>Tracheophyta</taxon>
        <taxon>Spermatophyta</taxon>
        <taxon>Magnoliopsida</taxon>
        <taxon>Liliopsida</taxon>
        <taxon>Poales</taxon>
        <taxon>Poaceae</taxon>
        <taxon>BOP clade</taxon>
        <taxon>Oryzoideae</taxon>
        <taxon>Oryzeae</taxon>
        <taxon>Oryzinae</taxon>
        <taxon>Oryza</taxon>
        <taxon>Oryza sativa</taxon>
    </lineage>
</organism>
<accession>C6YXL3</accession>
<sequence length="186" mass="21176">MRLYFFTHPHFFSPPPPPLSSIFLFISPLYSPPPSPLTIFILVPPPRPTPCPPLPFFLFFLITLTFLLPSQLYLSPLSPITHWQPTNTFYSCFPSPPPFFLIIILILSYLLTQIPHPTYFSSFPPLLVPFPFFFLPLIPQSPFALSYKVRIPVNLLPSTPPIILAPLHPFPKLSLCPPPPLSLFQQ</sequence>
<evidence type="ECO:0000313" key="2">
    <source>
        <dbReference type="EMBL" id="ABS18749.1"/>
    </source>
</evidence>
<evidence type="ECO:0000256" key="1">
    <source>
        <dbReference type="SAM" id="Phobius"/>
    </source>
</evidence>
<proteinExistence type="evidence at transcript level"/>
<keyword evidence="1" id="KW-1133">Transmembrane helix</keyword>
<name>C6YXL3_ORYSJ</name>
<keyword evidence="1" id="KW-0472">Membrane</keyword>
<dbReference type="EMBL" id="EF489512">
    <property type="protein sequence ID" value="ABS18749.1"/>
    <property type="molecule type" value="mRNA"/>
</dbReference>
<feature type="transmembrane region" description="Helical" evidence="1">
    <location>
        <begin position="20"/>
        <end position="42"/>
    </location>
</feature>
<reference evidence="2" key="1">
    <citation type="submission" date="2007-02" db="EMBL/GenBank/DDBJ databases">
        <title>Who will guard the guards in the defense against pathogens?</title>
        <authorList>
            <person name="Seyran E."/>
        </authorList>
    </citation>
    <scope>NUCLEOTIDE SEQUENCE</scope>
    <source>
        <strain evidence="2">ESE12</strain>
    </source>
</reference>
<dbReference type="AlphaFoldDB" id="C6YXL3"/>
<protein>
    <submittedName>
        <fullName evidence="2">Zinc finger domain containing protein</fullName>
    </submittedName>
</protein>
<feature type="transmembrane region" description="Helical" evidence="1">
    <location>
        <begin position="54"/>
        <end position="74"/>
    </location>
</feature>